<keyword evidence="1" id="KW-0812">Transmembrane</keyword>
<evidence type="ECO:0000256" key="1">
    <source>
        <dbReference type="SAM" id="Phobius"/>
    </source>
</evidence>
<organism evidence="2 3">
    <name type="scientific">Araneus ventricosus</name>
    <name type="common">Orbweaver spider</name>
    <name type="synonym">Epeira ventricosa</name>
    <dbReference type="NCBI Taxonomy" id="182803"/>
    <lineage>
        <taxon>Eukaryota</taxon>
        <taxon>Metazoa</taxon>
        <taxon>Ecdysozoa</taxon>
        <taxon>Arthropoda</taxon>
        <taxon>Chelicerata</taxon>
        <taxon>Arachnida</taxon>
        <taxon>Araneae</taxon>
        <taxon>Araneomorphae</taxon>
        <taxon>Entelegynae</taxon>
        <taxon>Araneoidea</taxon>
        <taxon>Araneidae</taxon>
        <taxon>Araneus</taxon>
    </lineage>
</organism>
<comment type="caution">
    <text evidence="2">The sequence shown here is derived from an EMBL/GenBank/DDBJ whole genome shotgun (WGS) entry which is preliminary data.</text>
</comment>
<keyword evidence="1" id="KW-1133">Transmembrane helix</keyword>
<protein>
    <submittedName>
        <fullName evidence="2">Uncharacterized protein</fullName>
    </submittedName>
</protein>
<evidence type="ECO:0000313" key="3">
    <source>
        <dbReference type="Proteomes" id="UP000499080"/>
    </source>
</evidence>
<keyword evidence="3" id="KW-1185">Reference proteome</keyword>
<name>A0A4Y2FFL9_ARAVE</name>
<dbReference type="AlphaFoldDB" id="A0A4Y2FFL9"/>
<proteinExistence type="predicted"/>
<evidence type="ECO:0000313" key="2">
    <source>
        <dbReference type="EMBL" id="GBM39069.1"/>
    </source>
</evidence>
<reference evidence="2 3" key="1">
    <citation type="journal article" date="2019" name="Sci. Rep.">
        <title>Orb-weaving spider Araneus ventricosus genome elucidates the spidroin gene catalogue.</title>
        <authorList>
            <person name="Kono N."/>
            <person name="Nakamura H."/>
            <person name="Ohtoshi R."/>
            <person name="Moran D.A.P."/>
            <person name="Shinohara A."/>
            <person name="Yoshida Y."/>
            <person name="Fujiwara M."/>
            <person name="Mori M."/>
            <person name="Tomita M."/>
            <person name="Arakawa K."/>
        </authorList>
    </citation>
    <scope>NUCLEOTIDE SEQUENCE [LARGE SCALE GENOMIC DNA]</scope>
</reference>
<accession>A0A4Y2FFL9</accession>
<dbReference type="Proteomes" id="UP000499080">
    <property type="component" value="Unassembled WGS sequence"/>
</dbReference>
<keyword evidence="1" id="KW-0472">Membrane</keyword>
<gene>
    <name evidence="2" type="ORF">AVEN_78289_1</name>
</gene>
<feature type="transmembrane region" description="Helical" evidence="1">
    <location>
        <begin position="43"/>
        <end position="60"/>
    </location>
</feature>
<dbReference type="EMBL" id="BGPR01173485">
    <property type="protein sequence ID" value="GBM39069.1"/>
    <property type="molecule type" value="Genomic_DNA"/>
</dbReference>
<sequence length="104" mass="12266">METLTEMWSAIEVRGVITFLLRKKTPQLKFIGIWWKRTERPTANSLNYVLFVIVFLAGVIEHPPSSLNLAESDFRIFRPLVWTWEISISEPMASRLDVTLRHWH</sequence>